<dbReference type="AlphaFoldDB" id="A0A6A5Z8S6"/>
<feature type="transmembrane region" description="Helical" evidence="1">
    <location>
        <begin position="378"/>
        <end position="398"/>
    </location>
</feature>
<keyword evidence="3" id="KW-1185">Reference proteome</keyword>
<keyword evidence="1" id="KW-0472">Membrane</keyword>
<feature type="transmembrane region" description="Helical" evidence="1">
    <location>
        <begin position="40"/>
        <end position="59"/>
    </location>
</feature>
<dbReference type="OrthoDB" id="3753379at2759"/>
<protein>
    <submittedName>
        <fullName evidence="2">Uncharacterized protein</fullName>
    </submittedName>
</protein>
<dbReference type="EMBL" id="ML977322">
    <property type="protein sequence ID" value="KAF2115939.1"/>
    <property type="molecule type" value="Genomic_DNA"/>
</dbReference>
<evidence type="ECO:0000313" key="3">
    <source>
        <dbReference type="Proteomes" id="UP000799770"/>
    </source>
</evidence>
<feature type="transmembrane region" description="Helical" evidence="1">
    <location>
        <begin position="162"/>
        <end position="184"/>
    </location>
</feature>
<dbReference type="Proteomes" id="UP000799770">
    <property type="component" value="Unassembled WGS sequence"/>
</dbReference>
<reference evidence="2" key="1">
    <citation type="journal article" date="2020" name="Stud. Mycol.">
        <title>101 Dothideomycetes genomes: a test case for predicting lifestyles and emergence of pathogens.</title>
        <authorList>
            <person name="Haridas S."/>
            <person name="Albert R."/>
            <person name="Binder M."/>
            <person name="Bloem J."/>
            <person name="Labutti K."/>
            <person name="Salamov A."/>
            <person name="Andreopoulos B."/>
            <person name="Baker S."/>
            <person name="Barry K."/>
            <person name="Bills G."/>
            <person name="Bluhm B."/>
            <person name="Cannon C."/>
            <person name="Castanera R."/>
            <person name="Culley D."/>
            <person name="Daum C."/>
            <person name="Ezra D."/>
            <person name="Gonzalez J."/>
            <person name="Henrissat B."/>
            <person name="Kuo A."/>
            <person name="Liang C."/>
            <person name="Lipzen A."/>
            <person name="Lutzoni F."/>
            <person name="Magnuson J."/>
            <person name="Mondo S."/>
            <person name="Nolan M."/>
            <person name="Ohm R."/>
            <person name="Pangilinan J."/>
            <person name="Park H.-J."/>
            <person name="Ramirez L."/>
            <person name="Alfaro M."/>
            <person name="Sun H."/>
            <person name="Tritt A."/>
            <person name="Yoshinaga Y."/>
            <person name="Zwiers L.-H."/>
            <person name="Turgeon B."/>
            <person name="Goodwin S."/>
            <person name="Spatafora J."/>
            <person name="Crous P."/>
            <person name="Grigoriev I."/>
        </authorList>
    </citation>
    <scope>NUCLEOTIDE SEQUENCE</scope>
    <source>
        <strain evidence="2">CBS 627.86</strain>
    </source>
</reference>
<evidence type="ECO:0000256" key="1">
    <source>
        <dbReference type="SAM" id="Phobius"/>
    </source>
</evidence>
<gene>
    <name evidence="2" type="ORF">BDV96DRAFT_599479</name>
</gene>
<feature type="transmembrane region" description="Helical" evidence="1">
    <location>
        <begin position="425"/>
        <end position="450"/>
    </location>
</feature>
<organism evidence="2 3">
    <name type="scientific">Lophiotrema nucula</name>
    <dbReference type="NCBI Taxonomy" id="690887"/>
    <lineage>
        <taxon>Eukaryota</taxon>
        <taxon>Fungi</taxon>
        <taxon>Dikarya</taxon>
        <taxon>Ascomycota</taxon>
        <taxon>Pezizomycotina</taxon>
        <taxon>Dothideomycetes</taxon>
        <taxon>Pleosporomycetidae</taxon>
        <taxon>Pleosporales</taxon>
        <taxon>Lophiotremataceae</taxon>
        <taxon>Lophiotrema</taxon>
    </lineage>
</organism>
<feature type="transmembrane region" description="Helical" evidence="1">
    <location>
        <begin position="71"/>
        <end position="92"/>
    </location>
</feature>
<name>A0A6A5Z8S6_9PLEO</name>
<accession>A0A6A5Z8S6</accession>
<keyword evidence="1" id="KW-0812">Transmembrane</keyword>
<keyword evidence="1" id="KW-1133">Transmembrane helix</keyword>
<evidence type="ECO:0000313" key="2">
    <source>
        <dbReference type="EMBL" id="KAF2115939.1"/>
    </source>
</evidence>
<sequence length="496" mass="56088">MPGTLDHAAQLCSNATRGQIQDCLSAALGTTANTRTVNEVWLRSFGIHVVTLASYGHLLSLQGFTSPPSGWTYLAPIFFLTYPEIALAQVLIRTTTSIGRMLRLKQRVPLRYFVACCLGVRAGCSASETSAIGKSSYPLVDLDPKEVICLPHKYNLLWLGRIGLLLALLAQYLGSLVLWIRLVFFLKDKSYWHWHIDYRNFQVVLGGLTATLNSMGILLTGCEWEIVPGRVRGSVEEVEGPKEINTGITRTDSGIELLSSAEKECPEVQGSRSPDIALLAFLSRLKGLNHSLYAILNRHFPSKLQLDFEVAVVIHRILAYGVVVWTWNRFPGGCPPIFRILSEATVTHDYRKLCPDRTNTYDPLTFTLIPQLRESLRVGPWLMVPAILFSIALARILLRWLAKRILLLCVWANGEQPRWLVQAEYWLLSGRTILSFPMILLIFSLAPFWFDGLLEQRSWHRETEVNLKNGAMDPVDRMAVNILMWKDPWQDNLYII</sequence>
<proteinExistence type="predicted"/>